<feature type="chain" id="PRO_5003714825" evidence="1">
    <location>
        <begin position="20"/>
        <end position="190"/>
    </location>
</feature>
<dbReference type="Gene3D" id="3.15.10.40">
    <property type="entry name" value="Uncharacterised protein PF07273, DUF1439"/>
    <property type="match status" value="1"/>
</dbReference>
<keyword evidence="2" id="KW-0449">Lipoprotein</keyword>
<organism evidence="2 3">
    <name type="scientific">Alishewanella agri BL06</name>
    <dbReference type="NCBI Taxonomy" id="1195246"/>
    <lineage>
        <taxon>Bacteria</taxon>
        <taxon>Pseudomonadati</taxon>
        <taxon>Pseudomonadota</taxon>
        <taxon>Gammaproteobacteria</taxon>
        <taxon>Alteromonadales</taxon>
        <taxon>Alteromonadaceae</taxon>
        <taxon>Alishewanella</taxon>
    </lineage>
</organism>
<evidence type="ECO:0000313" key="2">
    <source>
        <dbReference type="EMBL" id="EIW88428.1"/>
    </source>
</evidence>
<evidence type="ECO:0000256" key="1">
    <source>
        <dbReference type="SAM" id="SignalP"/>
    </source>
</evidence>
<dbReference type="STRING" id="1195246.AGRI_10803"/>
<comment type="caution">
    <text evidence="2">The sequence shown here is derived from an EMBL/GenBank/DDBJ whole genome shotgun (WGS) entry which is preliminary data.</text>
</comment>
<dbReference type="eggNOG" id="ENOG502ZACR">
    <property type="taxonomic scope" value="Bacteria"/>
</dbReference>
<dbReference type="PROSITE" id="PS51257">
    <property type="entry name" value="PROKAR_LIPOPROTEIN"/>
    <property type="match status" value="1"/>
</dbReference>
<dbReference type="AlphaFoldDB" id="I8U8V6"/>
<dbReference type="EMBL" id="AKKU01000018">
    <property type="protein sequence ID" value="EIW88428.1"/>
    <property type="molecule type" value="Genomic_DNA"/>
</dbReference>
<dbReference type="RefSeq" id="WP_008984993.1">
    <property type="nucleotide sequence ID" value="NZ_AKKU01000018.1"/>
</dbReference>
<feature type="signal peptide" evidence="1">
    <location>
        <begin position="1"/>
        <end position="19"/>
    </location>
</feature>
<protein>
    <submittedName>
        <fullName evidence="2">Lipoprotein</fullName>
    </submittedName>
</protein>
<keyword evidence="1" id="KW-0732">Signal</keyword>
<dbReference type="Pfam" id="PF07273">
    <property type="entry name" value="DUF1439"/>
    <property type="match status" value="1"/>
</dbReference>
<dbReference type="Proteomes" id="UP000035062">
    <property type="component" value="Unassembled WGS sequence"/>
</dbReference>
<gene>
    <name evidence="2" type="ORF">AGRI_10803</name>
</gene>
<proteinExistence type="predicted"/>
<reference evidence="2 3" key="1">
    <citation type="journal article" date="2012" name="J. Bacteriol.">
        <title>Genome Sequence of Pectin-Degrading Alishewanella agri, Isolated from Landfill Soil.</title>
        <authorList>
            <person name="Kim J."/>
            <person name="Jung J."/>
            <person name="Sung J.S."/>
            <person name="Chun J."/>
            <person name="Park W."/>
        </authorList>
    </citation>
    <scope>NUCLEOTIDE SEQUENCE [LARGE SCALE GENOMIC DNA]</scope>
    <source>
        <strain evidence="2 3">BL06</strain>
    </source>
</reference>
<name>I8U8V6_9ALTE</name>
<evidence type="ECO:0000313" key="3">
    <source>
        <dbReference type="Proteomes" id="UP000035062"/>
    </source>
</evidence>
<accession>I8U8V6</accession>
<keyword evidence="3" id="KW-1185">Reference proteome</keyword>
<dbReference type="PATRIC" id="fig|1195246.3.peg.2143"/>
<dbReference type="InterPro" id="IPR010835">
    <property type="entry name" value="DUF1439"/>
</dbReference>
<sequence>MRVLLMLICGVLLVGCSQLAPVSVFSVSEADLEQLLTRKVPELTRQANVAGIPLKMAVDQMSVQIGPDNSDVIRIQTAANASLSLFGLTYPADLQLQVEGVPYYDASEQAVYVRSVKLLNSSIEAAGYRGNLTPVSNELLQLVNQFLATNPVYRFDREDPKVKLLTAMPLNLAVQQGRIAFIPGASSGSR</sequence>